<dbReference type="InterPro" id="IPR011006">
    <property type="entry name" value="CheY-like_superfamily"/>
</dbReference>
<accession>A0ABR4NK21</accession>
<keyword evidence="1 2" id="KW-0597">Phosphoprotein</keyword>
<dbReference type="PANTHER" id="PTHR43719">
    <property type="entry name" value="TWO-COMPONENT HISTIDINE KINASE"/>
    <property type="match status" value="1"/>
</dbReference>
<dbReference type="InterPro" id="IPR043150">
    <property type="entry name" value="Phytochrome_PHY_sf"/>
</dbReference>
<dbReference type="Gene3D" id="3.30.565.10">
    <property type="entry name" value="Histidine kinase-like ATPase, C-terminal domain"/>
    <property type="match status" value="1"/>
</dbReference>
<dbReference type="SMART" id="SM00388">
    <property type="entry name" value="HisKA"/>
    <property type="match status" value="1"/>
</dbReference>
<feature type="modified residue" description="4-aspartylphosphate" evidence="2">
    <location>
        <position position="1243"/>
    </location>
</feature>
<evidence type="ECO:0000313" key="8">
    <source>
        <dbReference type="Proteomes" id="UP001527925"/>
    </source>
</evidence>
<dbReference type="SMART" id="SM00387">
    <property type="entry name" value="HATPase_c"/>
    <property type="match status" value="1"/>
</dbReference>
<feature type="compositionally biased region" description="Low complexity" evidence="3">
    <location>
        <begin position="19"/>
        <end position="35"/>
    </location>
</feature>
<dbReference type="EMBL" id="JADGIZ020000002">
    <property type="protein sequence ID" value="KAL2919877.1"/>
    <property type="molecule type" value="Genomic_DNA"/>
</dbReference>
<gene>
    <name evidence="7" type="ORF">HK105_200794</name>
</gene>
<evidence type="ECO:0000313" key="7">
    <source>
        <dbReference type="EMBL" id="KAL2919877.1"/>
    </source>
</evidence>
<keyword evidence="8" id="KW-1185">Reference proteome</keyword>
<organism evidence="7 8">
    <name type="scientific">Polyrhizophydium stewartii</name>
    <dbReference type="NCBI Taxonomy" id="2732419"/>
    <lineage>
        <taxon>Eukaryota</taxon>
        <taxon>Fungi</taxon>
        <taxon>Fungi incertae sedis</taxon>
        <taxon>Chytridiomycota</taxon>
        <taxon>Chytridiomycota incertae sedis</taxon>
        <taxon>Chytridiomycetes</taxon>
        <taxon>Rhizophydiales</taxon>
        <taxon>Rhizophydiales incertae sedis</taxon>
        <taxon>Polyrhizophydium</taxon>
    </lineage>
</organism>
<dbReference type="InterPro" id="IPR036890">
    <property type="entry name" value="HATPase_C_sf"/>
</dbReference>
<dbReference type="InterPro" id="IPR001789">
    <property type="entry name" value="Sig_transdc_resp-reg_receiver"/>
</dbReference>
<dbReference type="Gene3D" id="3.40.50.2300">
    <property type="match status" value="1"/>
</dbReference>
<dbReference type="PROSITE" id="PS50110">
    <property type="entry name" value="RESPONSE_REGULATORY"/>
    <property type="match status" value="1"/>
</dbReference>
<dbReference type="Gene3D" id="1.10.287.130">
    <property type="match status" value="1"/>
</dbReference>
<name>A0ABR4NK21_9FUNG</name>
<dbReference type="SMART" id="SM00448">
    <property type="entry name" value="REC"/>
    <property type="match status" value="1"/>
</dbReference>
<dbReference type="Pfam" id="PF00512">
    <property type="entry name" value="HisKA"/>
    <property type="match status" value="1"/>
</dbReference>
<proteinExistence type="predicted"/>
<comment type="caution">
    <text evidence="7">The sequence shown here is derived from an EMBL/GenBank/DDBJ whole genome shotgun (WGS) entry which is preliminary data.</text>
</comment>
<evidence type="ECO:0000259" key="5">
    <source>
        <dbReference type="PROSITE" id="PS50109"/>
    </source>
</evidence>
<dbReference type="CDD" id="cd00082">
    <property type="entry name" value="HisKA"/>
    <property type="match status" value="1"/>
</dbReference>
<dbReference type="InterPro" id="IPR013654">
    <property type="entry name" value="PAS_2"/>
</dbReference>
<feature type="domain" description="Histidine kinase" evidence="5">
    <location>
        <begin position="870"/>
        <end position="1095"/>
    </location>
</feature>
<evidence type="ECO:0000259" key="4">
    <source>
        <dbReference type="PROSITE" id="PS50046"/>
    </source>
</evidence>
<feature type="region of interest" description="Disordered" evidence="3">
    <location>
        <begin position="52"/>
        <end position="88"/>
    </location>
</feature>
<dbReference type="SUPFAM" id="SSF55781">
    <property type="entry name" value="GAF domain-like"/>
    <property type="match status" value="2"/>
</dbReference>
<dbReference type="SUPFAM" id="SSF52172">
    <property type="entry name" value="CheY-like"/>
    <property type="match status" value="2"/>
</dbReference>
<dbReference type="InterPro" id="IPR016132">
    <property type="entry name" value="Phyto_chromo_attachment"/>
</dbReference>
<dbReference type="SUPFAM" id="SSF47384">
    <property type="entry name" value="Homodimeric domain of signal transducing histidine kinase"/>
    <property type="match status" value="1"/>
</dbReference>
<dbReference type="Gene3D" id="3.30.450.40">
    <property type="match status" value="1"/>
</dbReference>
<feature type="region of interest" description="Disordered" evidence="3">
    <location>
        <begin position="1"/>
        <end position="35"/>
    </location>
</feature>
<dbReference type="CDD" id="cd17546">
    <property type="entry name" value="REC_hyHK_CKI1_RcsC-like"/>
    <property type="match status" value="1"/>
</dbReference>
<dbReference type="InterPro" id="IPR029016">
    <property type="entry name" value="GAF-like_dom_sf"/>
</dbReference>
<evidence type="ECO:0000256" key="2">
    <source>
        <dbReference type="PROSITE-ProRule" id="PRU00169"/>
    </source>
</evidence>
<dbReference type="InterPro" id="IPR003661">
    <property type="entry name" value="HisK_dim/P_dom"/>
</dbReference>
<dbReference type="Gene3D" id="3.30.450.270">
    <property type="match status" value="1"/>
</dbReference>
<reference evidence="7 8" key="1">
    <citation type="submission" date="2023-09" db="EMBL/GenBank/DDBJ databases">
        <title>Pangenome analysis of Batrachochytrium dendrobatidis and related Chytrids.</title>
        <authorList>
            <person name="Yacoub M.N."/>
            <person name="Stajich J.E."/>
            <person name="James T.Y."/>
        </authorList>
    </citation>
    <scope>NUCLEOTIDE SEQUENCE [LARGE SCALE GENOMIC DNA]</scope>
    <source>
        <strain evidence="7 8">JEL0888</strain>
    </source>
</reference>
<dbReference type="InterPro" id="IPR036097">
    <property type="entry name" value="HisK_dim/P_sf"/>
</dbReference>
<evidence type="ECO:0000259" key="6">
    <source>
        <dbReference type="PROSITE" id="PS50110"/>
    </source>
</evidence>
<dbReference type="PROSITE" id="PS50046">
    <property type="entry name" value="PHYTOCHROME_2"/>
    <property type="match status" value="1"/>
</dbReference>
<feature type="compositionally biased region" description="Basic and acidic residues" evidence="3">
    <location>
        <begin position="771"/>
        <end position="783"/>
    </location>
</feature>
<feature type="domain" description="Phytochrome chromophore attachment site" evidence="4">
    <location>
        <begin position="339"/>
        <end position="502"/>
    </location>
</feature>
<feature type="domain" description="Response regulatory" evidence="6">
    <location>
        <begin position="1130"/>
        <end position="1313"/>
    </location>
</feature>
<feature type="compositionally biased region" description="Basic and acidic residues" evidence="3">
    <location>
        <begin position="1"/>
        <end position="17"/>
    </location>
</feature>
<dbReference type="Pfam" id="PF00072">
    <property type="entry name" value="Response_reg"/>
    <property type="match status" value="1"/>
</dbReference>
<dbReference type="InterPro" id="IPR005467">
    <property type="entry name" value="His_kinase_dom"/>
</dbReference>
<dbReference type="Pfam" id="PF02518">
    <property type="entry name" value="HATPase_c"/>
    <property type="match status" value="1"/>
</dbReference>
<feature type="compositionally biased region" description="Polar residues" evidence="3">
    <location>
        <begin position="1182"/>
        <end position="1191"/>
    </location>
</feature>
<dbReference type="SUPFAM" id="SSF55785">
    <property type="entry name" value="PYP-like sensor domain (PAS domain)"/>
    <property type="match status" value="1"/>
</dbReference>
<dbReference type="SUPFAM" id="SSF55874">
    <property type="entry name" value="ATPase domain of HSP90 chaperone/DNA topoisomerase II/histidine kinase"/>
    <property type="match status" value="1"/>
</dbReference>
<dbReference type="Gene3D" id="3.30.450.20">
    <property type="entry name" value="PAS domain"/>
    <property type="match status" value="1"/>
</dbReference>
<protein>
    <submittedName>
        <fullName evidence="7">Uncharacterized protein</fullName>
    </submittedName>
</protein>
<dbReference type="PANTHER" id="PTHR43719:SF28">
    <property type="entry name" value="PEROXIDE STRESS-ACTIVATED HISTIDINE KINASE MAK1-RELATED"/>
    <property type="match status" value="1"/>
</dbReference>
<dbReference type="InterPro" id="IPR050956">
    <property type="entry name" value="2C_system_His_kinase"/>
</dbReference>
<dbReference type="InterPro" id="IPR035965">
    <property type="entry name" value="PAS-like_dom_sf"/>
</dbReference>
<dbReference type="PROSITE" id="PS50109">
    <property type="entry name" value="HIS_KIN"/>
    <property type="match status" value="1"/>
</dbReference>
<evidence type="ECO:0000256" key="1">
    <source>
        <dbReference type="ARBA" id="ARBA00022553"/>
    </source>
</evidence>
<dbReference type="Proteomes" id="UP001527925">
    <property type="component" value="Unassembled WGS sequence"/>
</dbReference>
<dbReference type="InterPro" id="IPR004358">
    <property type="entry name" value="Sig_transdc_His_kin-like_C"/>
</dbReference>
<dbReference type="InterPro" id="IPR003594">
    <property type="entry name" value="HATPase_dom"/>
</dbReference>
<sequence length="1325" mass="143891">MIPGRHDRQQQQHEHAAHAVRAAAAKAADADGSAQASAQAGAWAAFWASRQHHPHPANTAGDGPSTPDVVDSSDTIDDALSDGPEPCDPATAALLRDIGTASPAPYSVQAHGIVLALAPVALLATNPDTAAAADATPGSQPAHAAPLPAGPAGLPAGAWVVTHVSSAALPLLGRQPADLLGGPVDAIVAPHHQALLASEIEGLHAISATDDSIHTTAFDALSASGRPVPCYCAMHRSGDLLVLEIDIVAECDKAAWPAPSEGGRPAPDSAADQQQDLVHPLAPRSLLNAFLRSSSRTTPVSAGGKTLYLPHPSSRFFDSSAEIIELVSTTESVLHQLNDSRPRLALMSRVLLHFSQFESIKLFRFDDSEPGVMQLEDLDLVENAASADPAVQRNLPKLSIAREAWNGAVIANVRTRIVHDVSARSASIVKLPSMPDLCLDRCVLRPPMFFQQALLKSMGMASCVSIRINCFSKMWGAFVIMSKRPRRLPFRLLQFMGLLTSNFSKFIERQILQTQLDSQQHLTDRTLQHVVAGSQESTLATTPPETPMLPMIRVLSRGQTPPQSSIYDNTSTASHTRTDLTQVASEMTTAVSSPMPLRPGQTPSIGTLTTAHRSLTQVPLEETRFLEQQHSALFGLPIESLQNADPAIHASAVREAASYLVSCVGDLLTFFNADAAVFCVNSDKRVIGPTNLNQELINAMRYLETKQIRFIMACRNLRRDFASASTEGDTHEPVFKELAGLLHIPLSANGDAFISFFRLPRNDVDDETETESMRSESDLRDGDTVMGDGGLVSGSARIHRHMDMVGAHRSGLGVAEEDEDDERLSSAPWTSHDENVARLLQVLYWWFISVYQEREMATQNDRLKNLMLSNISREVRTPLNSIINLLELMDEEGGDGAEDRLKEYLQQAQEASQSLVHIVNYLLFLTQIDAGKMILRSESFMLRSCLHSTVQSFQSLANKKGLQLALNIDPQLEDEKIQGDSSKLCQIIAILCDNAVAYTERGRITASCHLVQKTDELLSIQFDLEDTGIGIPKEKLKLIQEDIARCRMSRQPSMNGAGLGLAILARLLKQLKGRLSIRTKAGQGSTFSVQLSFLRSTYDQEKKHIEAKMSDIKTINTETLRKPMGNHVINVLVVDDNQVNRQVLLRRLSKDGHTVTLASSGEEALSVFKQRALEVFGASDGAESSSGTQARPTRVTEESDEPDQRLLANPFATLNEAIGACTKRRRGGSAPGEPAAFDLILMDVQMPGWSGNDTARQIRSFESELGIDKVPIFGVSGAVHSSDQEVCRSSGMSGFIVKPVDFRILRTIISDVVTGRSGNQASGWF</sequence>
<feature type="region of interest" description="Disordered" evidence="3">
    <location>
        <begin position="1178"/>
        <end position="1203"/>
    </location>
</feature>
<evidence type="ECO:0000256" key="3">
    <source>
        <dbReference type="SAM" id="MobiDB-lite"/>
    </source>
</evidence>
<feature type="region of interest" description="Disordered" evidence="3">
    <location>
        <begin position="765"/>
        <end position="786"/>
    </location>
</feature>
<dbReference type="Pfam" id="PF08446">
    <property type="entry name" value="PAS_2"/>
    <property type="match status" value="1"/>
</dbReference>
<dbReference type="PRINTS" id="PR00344">
    <property type="entry name" value="BCTRLSENSOR"/>
</dbReference>